<protein>
    <submittedName>
        <fullName evidence="2">Uncharacterized protein</fullName>
    </submittedName>
</protein>
<keyword evidence="3" id="KW-1185">Reference proteome</keyword>
<evidence type="ECO:0000313" key="2">
    <source>
        <dbReference type="EMBL" id="VTS00103.1"/>
    </source>
</evidence>
<proteinExistence type="predicted"/>
<dbReference type="EMBL" id="LR593886">
    <property type="protein sequence ID" value="VTS00103.1"/>
    <property type="molecule type" value="Genomic_DNA"/>
</dbReference>
<evidence type="ECO:0000313" key="3">
    <source>
        <dbReference type="Proteomes" id="UP000464178"/>
    </source>
</evidence>
<accession>A0A6P2DGL8</accession>
<feature type="signal peptide" evidence="1">
    <location>
        <begin position="1"/>
        <end position="20"/>
    </location>
</feature>
<evidence type="ECO:0000256" key="1">
    <source>
        <dbReference type="SAM" id="SignalP"/>
    </source>
</evidence>
<reference evidence="2 3" key="1">
    <citation type="submission" date="2019-05" db="EMBL/GenBank/DDBJ databases">
        <authorList>
            <consortium name="Science for Life Laboratories"/>
        </authorList>
    </citation>
    <scope>NUCLEOTIDE SEQUENCE [LARGE SCALE GENOMIC DNA]</scope>
    <source>
        <strain evidence="2">Soil9</strain>
    </source>
</reference>
<dbReference type="AlphaFoldDB" id="A0A6P2DGL8"/>
<keyword evidence="1" id="KW-0732">Signal</keyword>
<name>A0A6P2DGL8_9BACT</name>
<dbReference type="RefSeq" id="WP_162672072.1">
    <property type="nucleotide sequence ID" value="NZ_LR593886.1"/>
</dbReference>
<dbReference type="Proteomes" id="UP000464178">
    <property type="component" value="Chromosome"/>
</dbReference>
<gene>
    <name evidence="2" type="ORF">SOIL9_82960</name>
</gene>
<feature type="chain" id="PRO_5026709245" evidence="1">
    <location>
        <begin position="21"/>
        <end position="417"/>
    </location>
</feature>
<dbReference type="KEGG" id="gms:SOIL9_82960"/>
<organism evidence="2 3">
    <name type="scientific">Gemmata massiliana</name>
    <dbReference type="NCBI Taxonomy" id="1210884"/>
    <lineage>
        <taxon>Bacteria</taxon>
        <taxon>Pseudomonadati</taxon>
        <taxon>Planctomycetota</taxon>
        <taxon>Planctomycetia</taxon>
        <taxon>Gemmatales</taxon>
        <taxon>Gemmataceae</taxon>
        <taxon>Gemmata</taxon>
    </lineage>
</organism>
<sequence>MRCFSLAFACAFLTAGFSGAASPNPADLAVVPEIQVKARALVRQLGSEDFNEREDAEQQLEDLGRLARAALTAGATTNPDPEIRSRCQRLLPHAIALDTKARLDTFLADTKGEYEHDLPAWKTFRAVVGSEWAFFGLSVWSDRKLDAAARRVFTELVSTSANRRLLLAVDGPRTALADLVVWRRLDLYDLRSVRTDGEPREPTLEDVTALLFAESGVGSQYMLQRRGSTSSLMSESGFTRAVRGKDEKSLVYRAVLTAWLDSRDESREMSQALNIAQNLDLIDQACGLAARLLTTSAINPSSRGRGANSLAAIGSRKHLPLLNKALTDTLTVYTVRPVTSIDGAETVTYDVQVRDLALAVSILLTEQKLSDYGFVDRSGTSSSADRLSFSYTRHYFPDDSARKAAFAKWEKWRKANE</sequence>